<name>A0AAE0NBK4_9PEZI</name>
<comment type="caution">
    <text evidence="1">The sequence shown here is derived from an EMBL/GenBank/DDBJ whole genome shotgun (WGS) entry which is preliminary data.</text>
</comment>
<keyword evidence="2" id="KW-1185">Reference proteome</keyword>
<dbReference type="Gene3D" id="2.40.70.10">
    <property type="entry name" value="Acid Proteases"/>
    <property type="match status" value="1"/>
</dbReference>
<organism evidence="1 2">
    <name type="scientific">Podospora didyma</name>
    <dbReference type="NCBI Taxonomy" id="330526"/>
    <lineage>
        <taxon>Eukaryota</taxon>
        <taxon>Fungi</taxon>
        <taxon>Dikarya</taxon>
        <taxon>Ascomycota</taxon>
        <taxon>Pezizomycotina</taxon>
        <taxon>Sordariomycetes</taxon>
        <taxon>Sordariomycetidae</taxon>
        <taxon>Sordariales</taxon>
        <taxon>Podosporaceae</taxon>
        <taxon>Podospora</taxon>
    </lineage>
</organism>
<dbReference type="EMBL" id="JAULSW010000006">
    <property type="protein sequence ID" value="KAK3377430.1"/>
    <property type="molecule type" value="Genomic_DNA"/>
</dbReference>
<gene>
    <name evidence="1" type="ORF">B0H63DRAFT_524718</name>
</gene>
<reference evidence="1" key="1">
    <citation type="journal article" date="2023" name="Mol. Phylogenet. Evol.">
        <title>Genome-scale phylogeny and comparative genomics of the fungal order Sordariales.</title>
        <authorList>
            <person name="Hensen N."/>
            <person name="Bonometti L."/>
            <person name="Westerberg I."/>
            <person name="Brannstrom I.O."/>
            <person name="Guillou S."/>
            <person name="Cros-Aarteil S."/>
            <person name="Calhoun S."/>
            <person name="Haridas S."/>
            <person name="Kuo A."/>
            <person name="Mondo S."/>
            <person name="Pangilinan J."/>
            <person name="Riley R."/>
            <person name="LaButti K."/>
            <person name="Andreopoulos B."/>
            <person name="Lipzen A."/>
            <person name="Chen C."/>
            <person name="Yan M."/>
            <person name="Daum C."/>
            <person name="Ng V."/>
            <person name="Clum A."/>
            <person name="Steindorff A."/>
            <person name="Ohm R.A."/>
            <person name="Martin F."/>
            <person name="Silar P."/>
            <person name="Natvig D.O."/>
            <person name="Lalanne C."/>
            <person name="Gautier V."/>
            <person name="Ament-Velasquez S.L."/>
            <person name="Kruys A."/>
            <person name="Hutchinson M.I."/>
            <person name="Powell A.J."/>
            <person name="Barry K."/>
            <person name="Miller A.N."/>
            <person name="Grigoriev I.V."/>
            <person name="Debuchy R."/>
            <person name="Gladieux P."/>
            <person name="Hiltunen Thoren M."/>
            <person name="Johannesson H."/>
        </authorList>
    </citation>
    <scope>NUCLEOTIDE SEQUENCE</scope>
    <source>
        <strain evidence="1">CBS 232.78</strain>
    </source>
</reference>
<proteinExistence type="predicted"/>
<evidence type="ECO:0000313" key="1">
    <source>
        <dbReference type="EMBL" id="KAK3377430.1"/>
    </source>
</evidence>
<dbReference type="SUPFAM" id="SSF50630">
    <property type="entry name" value="Acid proteases"/>
    <property type="match status" value="1"/>
</dbReference>
<evidence type="ECO:0000313" key="2">
    <source>
        <dbReference type="Proteomes" id="UP001285441"/>
    </source>
</evidence>
<reference evidence="1" key="2">
    <citation type="submission" date="2023-06" db="EMBL/GenBank/DDBJ databases">
        <authorList>
            <consortium name="Lawrence Berkeley National Laboratory"/>
            <person name="Haridas S."/>
            <person name="Hensen N."/>
            <person name="Bonometti L."/>
            <person name="Westerberg I."/>
            <person name="Brannstrom I.O."/>
            <person name="Guillou S."/>
            <person name="Cros-Aarteil S."/>
            <person name="Calhoun S."/>
            <person name="Kuo A."/>
            <person name="Mondo S."/>
            <person name="Pangilinan J."/>
            <person name="Riley R."/>
            <person name="LaButti K."/>
            <person name="Andreopoulos B."/>
            <person name="Lipzen A."/>
            <person name="Chen C."/>
            <person name="Yanf M."/>
            <person name="Daum C."/>
            <person name="Ng V."/>
            <person name="Clum A."/>
            <person name="Steindorff A."/>
            <person name="Ohm R."/>
            <person name="Martin F."/>
            <person name="Silar P."/>
            <person name="Natvig D."/>
            <person name="Lalanne C."/>
            <person name="Gautier V."/>
            <person name="Ament-velasquez S.L."/>
            <person name="Kruys A."/>
            <person name="Hutchinson M.I."/>
            <person name="Powell A.J."/>
            <person name="Barry K."/>
            <person name="Miller A.N."/>
            <person name="Grigoriev I.V."/>
            <person name="Debuchy R."/>
            <person name="Gladieux P."/>
            <person name="Thoren M.H."/>
            <person name="Johannesson H."/>
        </authorList>
    </citation>
    <scope>NUCLEOTIDE SEQUENCE</scope>
    <source>
        <strain evidence="1">CBS 232.78</strain>
    </source>
</reference>
<sequence length="307" mass="33736">MLRGGEHENNVSKTITMLASYVLAEDSNSPYPQMSFITDTMKVNANMAIGLGPNSTFLAAHKKSGKIGARSFGMFWGFQGANSNTQLDGSIVFGGYDRGKVKNTLYTQPPSPNRASCSTGLLVTITNIILNSPTAQTLVFSRRARVSTSYFPVSTLDERFHGDLTTNLDTGLSVHITNDKLIIPEASFDKKSGHWLDPDPRNPTLIINPLAGNDAKHNITLGRPFLSGAYLVNEETNQFSLSALAPTAGEDMVAFDSERTNHLAFVVLLPRHLNQQIRRVAWQEEQPQEEQDPTLRFQVQVKASQLG</sequence>
<dbReference type="InterPro" id="IPR021109">
    <property type="entry name" value="Peptidase_aspartic_dom_sf"/>
</dbReference>
<accession>A0AAE0NBK4</accession>
<dbReference type="AlphaFoldDB" id="A0AAE0NBK4"/>
<protein>
    <recommendedName>
        <fullName evidence="3">Peptidase A1 domain-containing protein</fullName>
    </recommendedName>
</protein>
<evidence type="ECO:0008006" key="3">
    <source>
        <dbReference type="Google" id="ProtNLM"/>
    </source>
</evidence>
<dbReference type="Proteomes" id="UP001285441">
    <property type="component" value="Unassembled WGS sequence"/>
</dbReference>